<dbReference type="PANTHER" id="PTHR35372">
    <property type="entry name" value="ATP BINDING PROTEIN-RELATED"/>
    <property type="match status" value="1"/>
</dbReference>
<evidence type="ECO:0000256" key="1">
    <source>
        <dbReference type="ARBA" id="ARBA00022741"/>
    </source>
</evidence>
<dbReference type="GO" id="GO:0005524">
    <property type="term" value="F:ATP binding"/>
    <property type="evidence" value="ECO:0007669"/>
    <property type="project" value="UniProtKB-KW"/>
</dbReference>
<evidence type="ECO:0000313" key="5">
    <source>
        <dbReference type="EMBL" id="ATZ81249.1"/>
    </source>
</evidence>
<gene>
    <name evidence="5" type="ORF">BMW23_1206</name>
</gene>
<reference evidence="5" key="1">
    <citation type="journal article" date="2017" name="Elife">
        <title>The kinetoplastid-infecting Bodo saltans virus (BsV), a window into the most abundant giant viruses in the sea.</title>
        <authorList>
            <person name="Deeg C.M."/>
            <person name="Chow C.-E.T."/>
            <person name="Suttle C.A."/>
        </authorList>
    </citation>
    <scope>NUCLEOTIDE SEQUENCE</scope>
    <source>
        <strain evidence="5">NG1</strain>
    </source>
</reference>
<name>A0A2H4UWN3_9VIRU</name>
<keyword evidence="1" id="KW-0547">Nucleotide-binding</keyword>
<proteinExistence type="predicted"/>
<evidence type="ECO:0000313" key="6">
    <source>
        <dbReference type="Proteomes" id="UP000240325"/>
    </source>
</evidence>
<protein>
    <submittedName>
        <fullName evidence="5">D5 family helicase-primase</fullName>
    </submittedName>
</protein>
<dbReference type="InterPro" id="IPR014015">
    <property type="entry name" value="Helicase_SF3_DNA-vir"/>
</dbReference>
<organism evidence="5">
    <name type="scientific">Bodo saltans virus</name>
    <dbReference type="NCBI Taxonomy" id="2024608"/>
    <lineage>
        <taxon>Viruses</taxon>
        <taxon>Varidnaviria</taxon>
        <taxon>Bamfordvirae</taxon>
        <taxon>Nucleocytoviricota</taxon>
        <taxon>Megaviricetes</taxon>
        <taxon>Imitervirales</taxon>
        <taxon>Mimiviridae</taxon>
        <taxon>Klosneuvirinae</taxon>
        <taxon>Theiavirus</taxon>
        <taxon>Theiavirus salishense</taxon>
    </lineage>
</organism>
<dbReference type="Gene3D" id="1.10.30.50">
    <property type="match status" value="1"/>
</dbReference>
<keyword evidence="2" id="KW-0378">Hydrolase</keyword>
<evidence type="ECO:0000256" key="2">
    <source>
        <dbReference type="ARBA" id="ARBA00022801"/>
    </source>
</evidence>
<dbReference type="PANTHER" id="PTHR35372:SF2">
    <property type="entry name" value="SF3 HELICASE DOMAIN-CONTAINING PROTEIN"/>
    <property type="match status" value="1"/>
</dbReference>
<accession>A0A2H4UWN3</accession>
<sequence>MKKKTIPKILRIAVWNKYVGENIGKIKCLCCDVNYITQLNFECGHIQAESTGGETIVSNLYPICGVCNKSMGNKNLTEFKNNYFHTPYSIEDNKPRFIEIMNKNTFDLEQSDMCKYLKMLAGEIFVYIGKKFYCFDGKIWRQDDIIFKHFLSTELYEFLKTILVELYFDHREFNTMKTQIRRLKTATFKKEIVESYRELGTNNDINLDNKWNLFGFNNIVYDLDEETFRDYKYDDYVSITTGYDWIEPTDNEINDLKNILHQIMPIQEEYDLYLQILASTLNGKCLEKFIIFSGHGGNGKGVVDDLLLIALGNYGMIGNNSILFETNRTGSNPEKANIHKKRLVIFREPPETKRFENSVVKELTGGGTFSARGHHESDTKKDLNLTMIVECNKKPMFKEEPTNADVRRIIDLNFRSTYTDDDSLIDHANYIYKANTYYKSTEFQHKYKYALIHILIEEHKKYKQHNFTIILPKSVNERTQNYLDLSCSIIKWFKETYQHTKNKHDYTKIKDLYKDFTQSIYFNCLTKNEKTKYNNKYFNNYIETNAFFKKYFAERKDNIRNVILEWKKYDDTDE</sequence>
<keyword evidence="5" id="KW-0347">Helicase</keyword>
<dbReference type="EMBL" id="MF782455">
    <property type="protein sequence ID" value="ATZ81249.1"/>
    <property type="molecule type" value="Genomic_DNA"/>
</dbReference>
<dbReference type="GO" id="GO:0004386">
    <property type="term" value="F:helicase activity"/>
    <property type="evidence" value="ECO:0007669"/>
    <property type="project" value="UniProtKB-KW"/>
</dbReference>
<dbReference type="Proteomes" id="UP000240325">
    <property type="component" value="Segment"/>
</dbReference>
<evidence type="ECO:0000259" key="4">
    <source>
        <dbReference type="PROSITE" id="PS51206"/>
    </source>
</evidence>
<keyword evidence="3" id="KW-0067">ATP-binding</keyword>
<feature type="domain" description="SF3 helicase" evidence="4">
    <location>
        <begin position="268"/>
        <end position="427"/>
    </location>
</feature>
<dbReference type="Pfam" id="PF08706">
    <property type="entry name" value="D5_N"/>
    <property type="match status" value="1"/>
</dbReference>
<dbReference type="InterPro" id="IPR051620">
    <property type="entry name" value="ORF904-like_C"/>
</dbReference>
<evidence type="ECO:0000256" key="3">
    <source>
        <dbReference type="ARBA" id="ARBA00022840"/>
    </source>
</evidence>
<keyword evidence="6" id="KW-1185">Reference proteome</keyword>
<dbReference type="InterPro" id="IPR014818">
    <property type="entry name" value="Phage/plasmid_primase_P4_C"/>
</dbReference>
<dbReference type="PROSITE" id="PS51206">
    <property type="entry name" value="SF3_HELICASE_1"/>
    <property type="match status" value="1"/>
</dbReference>
<dbReference type="GO" id="GO:0016787">
    <property type="term" value="F:hydrolase activity"/>
    <property type="evidence" value="ECO:0007669"/>
    <property type="project" value="UniProtKB-KW"/>
</dbReference>